<feature type="compositionally biased region" description="Basic and acidic residues" evidence="1">
    <location>
        <begin position="59"/>
        <end position="69"/>
    </location>
</feature>
<protein>
    <recommendedName>
        <fullName evidence="4">Phage integrase family protein</fullName>
    </recommendedName>
</protein>
<evidence type="ECO:0000256" key="1">
    <source>
        <dbReference type="SAM" id="MobiDB-lite"/>
    </source>
</evidence>
<name>A0ABV7QTA7_9PSEU</name>
<comment type="caution">
    <text evidence="2">The sequence shown here is derived from an EMBL/GenBank/DDBJ whole genome shotgun (WGS) entry which is preliminary data.</text>
</comment>
<evidence type="ECO:0000313" key="2">
    <source>
        <dbReference type="EMBL" id="MFC3515354.1"/>
    </source>
</evidence>
<reference evidence="3" key="1">
    <citation type="journal article" date="2019" name="Int. J. Syst. Evol. Microbiol.">
        <title>The Global Catalogue of Microorganisms (GCM) 10K type strain sequencing project: providing services to taxonomists for standard genome sequencing and annotation.</title>
        <authorList>
            <consortium name="The Broad Institute Genomics Platform"/>
            <consortium name="The Broad Institute Genome Sequencing Center for Infectious Disease"/>
            <person name="Wu L."/>
            <person name="Ma J."/>
        </authorList>
    </citation>
    <scope>NUCLEOTIDE SEQUENCE [LARGE SCALE GENOMIC DNA]</scope>
    <source>
        <strain evidence="3">CGMCC 4.7682</strain>
    </source>
</reference>
<keyword evidence="3" id="KW-1185">Reference proteome</keyword>
<gene>
    <name evidence="2" type="ORF">ACFORO_34650</name>
</gene>
<evidence type="ECO:0008006" key="4">
    <source>
        <dbReference type="Google" id="ProtNLM"/>
    </source>
</evidence>
<proteinExistence type="predicted"/>
<dbReference type="Proteomes" id="UP001595764">
    <property type="component" value="Unassembled WGS sequence"/>
</dbReference>
<organism evidence="2 3">
    <name type="scientific">Amycolatopsis halotolerans</name>
    <dbReference type="NCBI Taxonomy" id="330083"/>
    <lineage>
        <taxon>Bacteria</taxon>
        <taxon>Bacillati</taxon>
        <taxon>Actinomycetota</taxon>
        <taxon>Actinomycetes</taxon>
        <taxon>Pseudonocardiales</taxon>
        <taxon>Pseudonocardiaceae</taxon>
        <taxon>Amycolatopsis</taxon>
    </lineage>
</organism>
<feature type="region of interest" description="Disordered" evidence="1">
    <location>
        <begin position="44"/>
        <end position="69"/>
    </location>
</feature>
<dbReference type="EMBL" id="JBHRWI010000050">
    <property type="protein sequence ID" value="MFC3515354.1"/>
    <property type="molecule type" value="Genomic_DNA"/>
</dbReference>
<sequence length="69" mass="7517">MDDAGIPTRLIADHLGHSRVSMTQDSYLERKAVDPVTAMALEGLLDNPSAPKPGINRGTDLDRRSETSR</sequence>
<evidence type="ECO:0000313" key="3">
    <source>
        <dbReference type="Proteomes" id="UP001595764"/>
    </source>
</evidence>
<accession>A0ABV7QTA7</accession>
<dbReference type="RefSeq" id="WP_377874300.1">
    <property type="nucleotide sequence ID" value="NZ_JBHMAY010000070.1"/>
</dbReference>